<evidence type="ECO:0000256" key="1">
    <source>
        <dbReference type="ARBA" id="ARBA00022741"/>
    </source>
</evidence>
<reference evidence="4" key="1">
    <citation type="submission" date="2020-05" db="EMBL/GenBank/DDBJ databases">
        <authorList>
            <person name="Chiriac C."/>
            <person name="Salcher M."/>
            <person name="Ghai R."/>
            <person name="Kavagutti S V."/>
        </authorList>
    </citation>
    <scope>NUCLEOTIDE SEQUENCE</scope>
</reference>
<organism evidence="4">
    <name type="scientific">freshwater metagenome</name>
    <dbReference type="NCBI Taxonomy" id="449393"/>
    <lineage>
        <taxon>unclassified sequences</taxon>
        <taxon>metagenomes</taxon>
        <taxon>ecological metagenomes</taxon>
    </lineage>
</organism>
<evidence type="ECO:0000259" key="3">
    <source>
        <dbReference type="Pfam" id="PF10431"/>
    </source>
</evidence>
<feature type="domain" description="Clp ATPase C-terminal" evidence="3">
    <location>
        <begin position="2"/>
        <end position="44"/>
    </location>
</feature>
<dbReference type="EMBL" id="CAEZVD010000135">
    <property type="protein sequence ID" value="CAB4627681.1"/>
    <property type="molecule type" value="Genomic_DNA"/>
</dbReference>
<dbReference type="Gene3D" id="1.10.8.60">
    <property type="match status" value="1"/>
</dbReference>
<gene>
    <name evidence="4" type="ORF">UFOPK1909_00979</name>
</gene>
<protein>
    <submittedName>
        <fullName evidence="4">Unannotated protein</fullName>
    </submittedName>
</protein>
<name>A0A6J6IST2_9ZZZZ</name>
<dbReference type="AlphaFoldDB" id="A0A6J6IST2"/>
<dbReference type="Pfam" id="PF10431">
    <property type="entry name" value="ClpB_D2-small"/>
    <property type="match status" value="1"/>
</dbReference>
<dbReference type="InterPro" id="IPR019489">
    <property type="entry name" value="Clp_ATPase_C"/>
</dbReference>
<keyword evidence="1" id="KW-0547">Nucleotide-binding</keyword>
<dbReference type="GO" id="GO:0005524">
    <property type="term" value="F:ATP binding"/>
    <property type="evidence" value="ECO:0007669"/>
    <property type="project" value="UniProtKB-KW"/>
</dbReference>
<proteinExistence type="predicted"/>
<accession>A0A6J6IST2</accession>
<evidence type="ECO:0000313" key="4">
    <source>
        <dbReference type="EMBL" id="CAB4627681.1"/>
    </source>
</evidence>
<sequence>MIEIGFDPTLGARPLRRAVQREIEDKLSEKIMHGELKNASHIDVDFVNGEFVFTSRLHSASQPVVVGGPVGELEA</sequence>
<evidence type="ECO:0000256" key="2">
    <source>
        <dbReference type="ARBA" id="ARBA00022840"/>
    </source>
</evidence>
<keyword evidence="2" id="KW-0067">ATP-binding</keyword>